<name>A0ABN8EFI8_9GAMM</name>
<reference evidence="9" key="1">
    <citation type="submission" date="2021-12" db="EMBL/GenBank/DDBJ databases">
        <authorList>
            <person name="Rodrigo-Torres L."/>
            <person name="Arahal R. D."/>
            <person name="Lucena T."/>
        </authorList>
    </citation>
    <scope>NUCLEOTIDE SEQUENCE</scope>
    <source>
        <strain evidence="9">CECT 8267</strain>
    </source>
</reference>
<dbReference type="NCBIfam" id="TIGR00093">
    <property type="entry name" value="pseudouridine synthase"/>
    <property type="match status" value="1"/>
</dbReference>
<keyword evidence="3 7" id="KW-0413">Isomerase</keyword>
<evidence type="ECO:0000256" key="6">
    <source>
        <dbReference type="PROSITE-ProRule" id="PRU00182"/>
    </source>
</evidence>
<evidence type="ECO:0000256" key="4">
    <source>
        <dbReference type="ARBA" id="ARBA00036749"/>
    </source>
</evidence>
<organism evidence="9 10">
    <name type="scientific">Sinobacterium norvegicum</name>
    <dbReference type="NCBI Taxonomy" id="1641715"/>
    <lineage>
        <taxon>Bacteria</taxon>
        <taxon>Pseudomonadati</taxon>
        <taxon>Pseudomonadota</taxon>
        <taxon>Gammaproteobacteria</taxon>
        <taxon>Cellvibrionales</taxon>
        <taxon>Spongiibacteraceae</taxon>
        <taxon>Sinobacterium</taxon>
    </lineage>
</organism>
<dbReference type="Proteomes" id="UP000838100">
    <property type="component" value="Unassembled WGS sequence"/>
</dbReference>
<dbReference type="InterPro" id="IPR002942">
    <property type="entry name" value="S4_RNA-bd"/>
</dbReference>
<dbReference type="InterPro" id="IPR050343">
    <property type="entry name" value="RsuA_PseudoU_synthase"/>
</dbReference>
<accession>A0ABN8EFI8</accession>
<evidence type="ECO:0000256" key="5">
    <source>
        <dbReference type="ARBA" id="ARBA00037590"/>
    </source>
</evidence>
<comment type="catalytic activity">
    <reaction evidence="4">
        <text>uridine(516) in 16S rRNA = pseudouridine(516) in 16S rRNA</text>
        <dbReference type="Rhea" id="RHEA:38867"/>
        <dbReference type="Rhea" id="RHEA-COMP:10089"/>
        <dbReference type="Rhea" id="RHEA-COMP:10090"/>
        <dbReference type="ChEBI" id="CHEBI:65314"/>
        <dbReference type="ChEBI" id="CHEBI:65315"/>
        <dbReference type="EC" id="5.4.99.19"/>
    </reaction>
</comment>
<evidence type="ECO:0000313" key="9">
    <source>
        <dbReference type="EMBL" id="CAH0991123.1"/>
    </source>
</evidence>
<dbReference type="SMART" id="SM00363">
    <property type="entry name" value="S4"/>
    <property type="match status" value="1"/>
</dbReference>
<evidence type="ECO:0000259" key="8">
    <source>
        <dbReference type="SMART" id="SM00363"/>
    </source>
</evidence>
<gene>
    <name evidence="9" type="primary">rsuA_2</name>
    <name evidence="9" type="ORF">SIN8267_01224</name>
</gene>
<dbReference type="InterPro" id="IPR006145">
    <property type="entry name" value="PsdUridine_synth_RsuA/RluA"/>
</dbReference>
<dbReference type="InterPro" id="IPR018496">
    <property type="entry name" value="PsdUridine_synth_RsuA/RluB_CS"/>
</dbReference>
<dbReference type="InterPro" id="IPR042092">
    <property type="entry name" value="PsdUridine_s_RsuA/RluB/E/F_cat"/>
</dbReference>
<dbReference type="InterPro" id="IPR036986">
    <property type="entry name" value="S4_RNA-bd_sf"/>
</dbReference>
<keyword evidence="2 6" id="KW-0694">RNA-binding</keyword>
<sequence>MRLDRFLCRSTTLNRQQASQRIAAGEVTVNGKPADEARMQVHEDNLITLSGKTLSLRPARYIMLHKPANTVCSNVDDNHPSVMNGLDIPNAEDLHIAGRLDADTTGLVLVTDDGRWSFAIFNPKYLCQKVYRVDLRDPINDQAISQLQQGLLLQGEKQPTLPATVTVVSPQRVSLSISEGKYHQVKRMFAAVGNRVTALHRQQVGALKLDLECGHWRDLTAEEAASFYHHNDIEKN</sequence>
<dbReference type="InterPro" id="IPR020094">
    <property type="entry name" value="TruA/RsuA/RluB/E/F_N"/>
</dbReference>
<dbReference type="GO" id="GO:0160136">
    <property type="term" value="F:16S rRNA pseudouridine(516) synthase activity"/>
    <property type="evidence" value="ECO:0007669"/>
    <property type="project" value="UniProtKB-EC"/>
</dbReference>
<dbReference type="PROSITE" id="PS01149">
    <property type="entry name" value="PSI_RSU"/>
    <property type="match status" value="1"/>
</dbReference>
<dbReference type="RefSeq" id="WP_237443779.1">
    <property type="nucleotide sequence ID" value="NZ_CAKLPX010000001.1"/>
</dbReference>
<dbReference type="CDD" id="cd00165">
    <property type="entry name" value="S4"/>
    <property type="match status" value="1"/>
</dbReference>
<dbReference type="Gene3D" id="3.10.290.10">
    <property type="entry name" value="RNA-binding S4 domain"/>
    <property type="match status" value="1"/>
</dbReference>
<evidence type="ECO:0000256" key="1">
    <source>
        <dbReference type="ARBA" id="ARBA00008348"/>
    </source>
</evidence>
<dbReference type="EC" id="5.4.99.-" evidence="7"/>
<dbReference type="PANTHER" id="PTHR47683">
    <property type="entry name" value="PSEUDOURIDINE SYNTHASE FAMILY PROTEIN-RELATED"/>
    <property type="match status" value="1"/>
</dbReference>
<dbReference type="Gene3D" id="3.30.70.580">
    <property type="entry name" value="Pseudouridine synthase I, catalytic domain, N-terminal subdomain"/>
    <property type="match status" value="1"/>
</dbReference>
<evidence type="ECO:0000256" key="3">
    <source>
        <dbReference type="ARBA" id="ARBA00023235"/>
    </source>
</evidence>
<evidence type="ECO:0000256" key="7">
    <source>
        <dbReference type="RuleBase" id="RU003887"/>
    </source>
</evidence>
<evidence type="ECO:0000313" key="10">
    <source>
        <dbReference type="Proteomes" id="UP000838100"/>
    </source>
</evidence>
<dbReference type="Gene3D" id="3.30.70.1560">
    <property type="entry name" value="Alpha-L RNA-binding motif"/>
    <property type="match status" value="1"/>
</dbReference>
<dbReference type="PANTHER" id="PTHR47683:SF4">
    <property type="entry name" value="PSEUDOURIDINE SYNTHASE"/>
    <property type="match status" value="1"/>
</dbReference>
<comment type="function">
    <text evidence="5">Responsible for synthesis of pseudouridine from uracil-516 in 16S ribosomal RNA.</text>
</comment>
<dbReference type="Pfam" id="PF00849">
    <property type="entry name" value="PseudoU_synth_2"/>
    <property type="match status" value="1"/>
</dbReference>
<proteinExistence type="inferred from homology"/>
<dbReference type="SUPFAM" id="SSF55174">
    <property type="entry name" value="Alpha-L RNA-binding motif"/>
    <property type="match status" value="1"/>
</dbReference>
<dbReference type="PROSITE" id="PS50889">
    <property type="entry name" value="S4"/>
    <property type="match status" value="1"/>
</dbReference>
<dbReference type="Pfam" id="PF01479">
    <property type="entry name" value="S4"/>
    <property type="match status" value="1"/>
</dbReference>
<dbReference type="EMBL" id="CAKLPX010000001">
    <property type="protein sequence ID" value="CAH0991123.1"/>
    <property type="molecule type" value="Genomic_DNA"/>
</dbReference>
<dbReference type="SUPFAM" id="SSF55120">
    <property type="entry name" value="Pseudouridine synthase"/>
    <property type="match status" value="1"/>
</dbReference>
<keyword evidence="10" id="KW-1185">Reference proteome</keyword>
<evidence type="ECO:0000256" key="2">
    <source>
        <dbReference type="ARBA" id="ARBA00022884"/>
    </source>
</evidence>
<feature type="domain" description="RNA-binding S4" evidence="8">
    <location>
        <begin position="1"/>
        <end position="63"/>
    </location>
</feature>
<comment type="caution">
    <text evidence="9">The sequence shown here is derived from an EMBL/GenBank/DDBJ whole genome shotgun (WGS) entry which is preliminary data.</text>
</comment>
<dbReference type="InterPro" id="IPR020103">
    <property type="entry name" value="PsdUridine_synth_cat_dom_sf"/>
</dbReference>
<dbReference type="InterPro" id="IPR000748">
    <property type="entry name" value="PsdUridine_synth_RsuA/RluB/E/F"/>
</dbReference>
<protein>
    <recommendedName>
        <fullName evidence="7">Pseudouridine synthase</fullName>
        <ecNumber evidence="7">5.4.99.-</ecNumber>
    </recommendedName>
</protein>
<comment type="similarity">
    <text evidence="1 7">Belongs to the pseudouridine synthase RsuA family.</text>
</comment>